<evidence type="ECO:0000313" key="1">
    <source>
        <dbReference type="EMBL" id="KAK3077615.1"/>
    </source>
</evidence>
<dbReference type="EMBL" id="JAWDJW010002669">
    <property type="protein sequence ID" value="KAK3077615.1"/>
    <property type="molecule type" value="Genomic_DNA"/>
</dbReference>
<keyword evidence="2" id="KW-1185">Reference proteome</keyword>
<reference evidence="1" key="1">
    <citation type="submission" date="2024-09" db="EMBL/GenBank/DDBJ databases">
        <title>Black Yeasts Isolated from many extreme environments.</title>
        <authorList>
            <person name="Coleine C."/>
            <person name="Stajich J.E."/>
            <person name="Selbmann L."/>
        </authorList>
    </citation>
    <scope>NUCLEOTIDE SEQUENCE</scope>
    <source>
        <strain evidence="1">CCFEE 5737</strain>
    </source>
</reference>
<protein>
    <submittedName>
        <fullName evidence="1">Uncharacterized protein</fullName>
    </submittedName>
</protein>
<organism evidence="1 2">
    <name type="scientific">Coniosporium uncinatum</name>
    <dbReference type="NCBI Taxonomy" id="93489"/>
    <lineage>
        <taxon>Eukaryota</taxon>
        <taxon>Fungi</taxon>
        <taxon>Dikarya</taxon>
        <taxon>Ascomycota</taxon>
        <taxon>Pezizomycotina</taxon>
        <taxon>Dothideomycetes</taxon>
        <taxon>Dothideomycetes incertae sedis</taxon>
        <taxon>Coniosporium</taxon>
    </lineage>
</organism>
<sequence>MFGRKKKTNDVASDETLSDGPHPENLSKAQVKRATRTRKTFALMTSFFLLISIIFLILVEIGCTYNRAVLRDIYFLNLDLSHIIPASVPNAVLINTIAQTVGLHDFYRVGLWGFCEGYLNQGVTDCTKPQTLYWFNPVQILLNQLLSGASIALPTQITDVLDLVRVVSHWMFGLFLSGACLVFLMIFLTPLSVYSRWLAFFVSIFTFLAALLITVASVIATVMFIIFQNRAANAGSDINIEASIGTEMFVFMWIASAFAILAWLIQMGLCCCCASRRDVKRGKKMGSKKAYDGHVPDMSEKPKRRFGRKKT</sequence>
<gene>
    <name evidence="1" type="ORF">LTS18_009760</name>
</gene>
<proteinExistence type="predicted"/>
<name>A0ACC3DLS1_9PEZI</name>
<evidence type="ECO:0000313" key="2">
    <source>
        <dbReference type="Proteomes" id="UP001186974"/>
    </source>
</evidence>
<comment type="caution">
    <text evidence="1">The sequence shown here is derived from an EMBL/GenBank/DDBJ whole genome shotgun (WGS) entry which is preliminary data.</text>
</comment>
<accession>A0ACC3DLS1</accession>
<dbReference type="Proteomes" id="UP001186974">
    <property type="component" value="Unassembled WGS sequence"/>
</dbReference>